<reference evidence="9" key="1">
    <citation type="submission" date="2017-02" db="UniProtKB">
        <authorList>
            <consortium name="WormBaseParasite"/>
        </authorList>
    </citation>
    <scope>IDENTIFICATION</scope>
</reference>
<evidence type="ECO:0000313" key="8">
    <source>
        <dbReference type="Proteomes" id="UP000276776"/>
    </source>
</evidence>
<reference evidence="7 8" key="2">
    <citation type="submission" date="2018-11" db="EMBL/GenBank/DDBJ databases">
        <authorList>
            <consortium name="Pathogen Informatics"/>
        </authorList>
    </citation>
    <scope>NUCLEOTIDE SEQUENCE [LARGE SCALE GENOMIC DNA]</scope>
</reference>
<evidence type="ECO:0000256" key="4">
    <source>
        <dbReference type="ARBA" id="ARBA00023136"/>
    </source>
</evidence>
<feature type="transmembrane region" description="Helical" evidence="6">
    <location>
        <begin position="269"/>
        <end position="289"/>
    </location>
</feature>
<keyword evidence="4 6" id="KW-0472">Membrane</keyword>
<evidence type="ECO:0000256" key="6">
    <source>
        <dbReference type="SAM" id="Phobius"/>
    </source>
</evidence>
<proteinExistence type="predicted"/>
<keyword evidence="2 6" id="KW-0812">Transmembrane</keyword>
<keyword evidence="8" id="KW-1185">Reference proteome</keyword>
<protein>
    <submittedName>
        <fullName evidence="9">Zinc transporter ZIP1</fullName>
    </submittedName>
</protein>
<feature type="transmembrane region" description="Helical" evidence="6">
    <location>
        <begin position="98"/>
        <end position="115"/>
    </location>
</feature>
<feature type="transmembrane region" description="Helical" evidence="6">
    <location>
        <begin position="20"/>
        <end position="43"/>
    </location>
</feature>
<dbReference type="GO" id="GO:0005886">
    <property type="term" value="C:plasma membrane"/>
    <property type="evidence" value="ECO:0007669"/>
    <property type="project" value="TreeGrafter"/>
</dbReference>
<dbReference type="EMBL" id="UYYF01001016">
    <property type="protein sequence ID" value="VDM99433.1"/>
    <property type="molecule type" value="Genomic_DNA"/>
</dbReference>
<evidence type="ECO:0000313" key="7">
    <source>
        <dbReference type="EMBL" id="VDM99433.1"/>
    </source>
</evidence>
<dbReference type="AlphaFoldDB" id="A0A0N5CSC2"/>
<dbReference type="Pfam" id="PF02535">
    <property type="entry name" value="Zip"/>
    <property type="match status" value="1"/>
</dbReference>
<gene>
    <name evidence="7" type="ORF">TCLT_LOCUS3123</name>
</gene>
<feature type="transmembrane region" description="Helical" evidence="6">
    <location>
        <begin position="206"/>
        <end position="226"/>
    </location>
</feature>
<keyword evidence="3 6" id="KW-1133">Transmembrane helix</keyword>
<evidence type="ECO:0000256" key="5">
    <source>
        <dbReference type="SAM" id="MobiDB-lite"/>
    </source>
</evidence>
<evidence type="ECO:0000256" key="1">
    <source>
        <dbReference type="ARBA" id="ARBA00004141"/>
    </source>
</evidence>
<feature type="region of interest" description="Disordered" evidence="5">
    <location>
        <begin position="145"/>
        <end position="172"/>
    </location>
</feature>
<dbReference type="OrthoDB" id="448280at2759"/>
<dbReference type="Proteomes" id="UP000276776">
    <property type="component" value="Unassembled WGS sequence"/>
</dbReference>
<organism evidence="9">
    <name type="scientific">Thelazia callipaeda</name>
    <name type="common">Oriental eyeworm</name>
    <name type="synonym">Parasitic nematode</name>
    <dbReference type="NCBI Taxonomy" id="103827"/>
    <lineage>
        <taxon>Eukaryota</taxon>
        <taxon>Metazoa</taxon>
        <taxon>Ecdysozoa</taxon>
        <taxon>Nematoda</taxon>
        <taxon>Chromadorea</taxon>
        <taxon>Rhabditida</taxon>
        <taxon>Spirurina</taxon>
        <taxon>Spiruromorpha</taxon>
        <taxon>Thelazioidea</taxon>
        <taxon>Thelaziidae</taxon>
        <taxon>Thelazia</taxon>
    </lineage>
</organism>
<evidence type="ECO:0000256" key="3">
    <source>
        <dbReference type="ARBA" id="ARBA00022989"/>
    </source>
</evidence>
<name>A0A0N5CSC2_THECL</name>
<evidence type="ECO:0000256" key="2">
    <source>
        <dbReference type="ARBA" id="ARBA00022692"/>
    </source>
</evidence>
<feature type="transmembrane region" description="Helical" evidence="6">
    <location>
        <begin position="179"/>
        <end position="200"/>
    </location>
</feature>
<sequence>MQFLIADLFRSPVPIITVHAFLRAGLILALFFVTLVASSIPFLLRRIQINSPNFLPLLSLVSVFGGGVFLATCLLDLLPDANDCLRKVEEMQHFTYSYPFVEVFIAVGFLLVLFTEQVVLSIREKHALDNGDMDQLITGHNDYVSSSENDGDSTDIYSEHESSSRNSQDPQQSHTTVRVVLLVMALSLHAVFEGLSLGLIGDVNEILQVFLALLIHKTIIGFSLGLRLAQSSLRTATILLSAVIFSGQVILGGFGGIAILDFISYGSPHIAGIVSTIAQAVACGTFLYVTCFEILPHEFNKPSYRISKLLILTFGFVLIACLVKLFPNG</sequence>
<feature type="transmembrane region" description="Helical" evidence="6">
    <location>
        <begin position="55"/>
        <end position="78"/>
    </location>
</feature>
<dbReference type="PANTHER" id="PTHR11040">
    <property type="entry name" value="ZINC/IRON TRANSPORTER"/>
    <property type="match status" value="1"/>
</dbReference>
<dbReference type="GO" id="GO:0005385">
    <property type="term" value="F:zinc ion transmembrane transporter activity"/>
    <property type="evidence" value="ECO:0007669"/>
    <property type="project" value="TreeGrafter"/>
</dbReference>
<dbReference type="STRING" id="103827.A0A0N5CSC2"/>
<dbReference type="OMA" id="HEMSHTH"/>
<dbReference type="PANTHER" id="PTHR11040:SF140">
    <property type="entry name" value="ZRT (ZRT), IRT- (IRT-) LIKE PROTEIN TRANSPORTER"/>
    <property type="match status" value="1"/>
</dbReference>
<accession>A0A0N5CSC2</accession>
<comment type="subcellular location">
    <subcellularLocation>
        <location evidence="1">Membrane</location>
        <topology evidence="1">Multi-pass membrane protein</topology>
    </subcellularLocation>
</comment>
<feature type="transmembrane region" description="Helical" evidence="6">
    <location>
        <begin position="238"/>
        <end position="263"/>
    </location>
</feature>
<dbReference type="InterPro" id="IPR003689">
    <property type="entry name" value="ZIP"/>
</dbReference>
<dbReference type="WBParaSite" id="TCLT_0000312301-mRNA-1">
    <property type="protein sequence ID" value="TCLT_0000312301-mRNA-1"/>
    <property type="gene ID" value="TCLT_0000312301"/>
</dbReference>
<feature type="transmembrane region" description="Helical" evidence="6">
    <location>
        <begin position="309"/>
        <end position="326"/>
    </location>
</feature>
<evidence type="ECO:0000313" key="9">
    <source>
        <dbReference type="WBParaSite" id="TCLT_0000312301-mRNA-1"/>
    </source>
</evidence>